<reference evidence="3" key="1">
    <citation type="journal article" date="2023" name="Science">
        <title>Genome structures resolve the early diversification of teleost fishes.</title>
        <authorList>
            <person name="Parey E."/>
            <person name="Louis A."/>
            <person name="Montfort J."/>
            <person name="Bouchez O."/>
            <person name="Roques C."/>
            <person name="Iampietro C."/>
            <person name="Lluch J."/>
            <person name="Castinel A."/>
            <person name="Donnadieu C."/>
            <person name="Desvignes T."/>
            <person name="Floi Bucao C."/>
            <person name="Jouanno E."/>
            <person name="Wen M."/>
            <person name="Mejri S."/>
            <person name="Dirks R."/>
            <person name="Jansen H."/>
            <person name="Henkel C."/>
            <person name="Chen W.J."/>
            <person name="Zahm M."/>
            <person name="Cabau C."/>
            <person name="Klopp C."/>
            <person name="Thompson A.W."/>
            <person name="Robinson-Rechavi M."/>
            <person name="Braasch I."/>
            <person name="Lecointre G."/>
            <person name="Bobe J."/>
            <person name="Postlethwait J.H."/>
            <person name="Berthelot C."/>
            <person name="Roest Crollius H."/>
            <person name="Guiguen Y."/>
        </authorList>
    </citation>
    <scope>NUCLEOTIDE SEQUENCE</scope>
    <source>
        <strain evidence="3">WJC10195</strain>
    </source>
</reference>
<feature type="region of interest" description="Disordered" evidence="2">
    <location>
        <begin position="144"/>
        <end position="401"/>
    </location>
</feature>
<evidence type="ECO:0000256" key="1">
    <source>
        <dbReference type="SAM" id="Coils"/>
    </source>
</evidence>
<sequence>MSVRLNQASDTEGTLPLLEQITLSEFVSQLIQLSDQDRDELQQHSAEECEAEVNRLVQLVQDPSRGTLTVQETVGRLFMLQHRQADLEIKALRAEIKVLNRSNERLNSEVQDLRHDLKRAPDALEEHTSKPDESELSQAAATLSLSRGNSQELPASRPGHQARVSVTSSLRYSFKEGEHSVSEDETEYYGSVSRDSRREKRRSGLLPPFLPSRRREQEVHFEASPSLHGDHSMSWGRRSVRYDSASPPRRSRDTLRYVSASPPRRSRDASHNKSASPQRRRRDTSRYVSVSPSRGSRDASWYESASPPRRKTDMRRRDSTSPYRSGSSVSRRDSASRSRSRADIYRDTYHDRREATPSQPRRNAYDVHARTRTTWSEGESSSSESDYEFHKPRSWGPRHGPRFKHLDSIAKDIEQFDPEKQDHNVEDYLRELERCLSDLPNATRQERVKLIWKTSSRSVRAFIHSQPLIVRESFSQLSRALKEEFSPFANETSATISALQIRHRRSEAPKEFYNRLKHAFFQGRNGPGLTEDRAFKSLFLHNLHSCIRTHVTLMTQIDNPPMHKIRRIAQVAWETVAHTGDRRDEDPKVLATQSSSNVPLEPEDSVVSILKNTAHSSRHDSVKGGWKGGQNKPQGGDIHHLTGGEKGDNGYFSHQEKNAGGSFHS</sequence>
<proteinExistence type="predicted"/>
<dbReference type="Proteomes" id="UP001152622">
    <property type="component" value="Chromosome 3"/>
</dbReference>
<name>A0A9Q1FYB0_SYNKA</name>
<feature type="compositionally biased region" description="Basic and acidic residues" evidence="2">
    <location>
        <begin position="330"/>
        <end position="355"/>
    </location>
</feature>
<comment type="caution">
    <text evidence="3">The sequence shown here is derived from an EMBL/GenBank/DDBJ whole genome shotgun (WGS) entry which is preliminary data.</text>
</comment>
<feature type="compositionally biased region" description="Basic and acidic residues" evidence="2">
    <location>
        <begin position="579"/>
        <end position="588"/>
    </location>
</feature>
<evidence type="ECO:0000313" key="4">
    <source>
        <dbReference type="Proteomes" id="UP001152622"/>
    </source>
</evidence>
<gene>
    <name evidence="3" type="ORF">SKAU_G00094690</name>
</gene>
<feature type="compositionally biased region" description="Polar residues" evidence="2">
    <location>
        <begin position="144"/>
        <end position="153"/>
    </location>
</feature>
<feature type="coiled-coil region" evidence="1">
    <location>
        <begin position="82"/>
        <end position="116"/>
    </location>
</feature>
<organism evidence="3 4">
    <name type="scientific">Synaphobranchus kaupii</name>
    <name type="common">Kaup's arrowtooth eel</name>
    <dbReference type="NCBI Taxonomy" id="118154"/>
    <lineage>
        <taxon>Eukaryota</taxon>
        <taxon>Metazoa</taxon>
        <taxon>Chordata</taxon>
        <taxon>Craniata</taxon>
        <taxon>Vertebrata</taxon>
        <taxon>Euteleostomi</taxon>
        <taxon>Actinopterygii</taxon>
        <taxon>Neopterygii</taxon>
        <taxon>Teleostei</taxon>
        <taxon>Anguilliformes</taxon>
        <taxon>Synaphobranchidae</taxon>
        <taxon>Synaphobranchus</taxon>
    </lineage>
</organism>
<feature type="compositionally biased region" description="Basic and acidic residues" evidence="2">
    <location>
        <begin position="173"/>
        <end position="182"/>
    </location>
</feature>
<accession>A0A9Q1FYB0</accession>
<keyword evidence="4" id="KW-1185">Reference proteome</keyword>
<evidence type="ECO:0000256" key="2">
    <source>
        <dbReference type="SAM" id="MobiDB-lite"/>
    </source>
</evidence>
<dbReference type="EMBL" id="JAINUF010000003">
    <property type="protein sequence ID" value="KAJ8369441.1"/>
    <property type="molecule type" value="Genomic_DNA"/>
</dbReference>
<protein>
    <submittedName>
        <fullName evidence="3">Uncharacterized protein</fullName>
    </submittedName>
</protein>
<evidence type="ECO:0000313" key="3">
    <source>
        <dbReference type="EMBL" id="KAJ8369441.1"/>
    </source>
</evidence>
<feature type="region of interest" description="Disordered" evidence="2">
    <location>
        <begin position="578"/>
        <end position="665"/>
    </location>
</feature>
<dbReference type="AlphaFoldDB" id="A0A9Q1FYB0"/>
<dbReference type="OrthoDB" id="8936501at2759"/>
<keyword evidence="1" id="KW-0175">Coiled coil</keyword>
<feature type="compositionally biased region" description="Basic and acidic residues" evidence="2">
    <location>
        <begin position="637"/>
        <end position="648"/>
    </location>
</feature>